<dbReference type="PANTHER" id="PTHR36206:SF12">
    <property type="entry name" value="ASPERCRYPTIN BIOSYNTHESIS CLUSTER-SPECIFIC TRANSCRIPTION REGULATOR ATNN-RELATED"/>
    <property type="match status" value="1"/>
</dbReference>
<evidence type="ECO:0000256" key="1">
    <source>
        <dbReference type="ARBA" id="ARBA00022723"/>
    </source>
</evidence>
<proteinExistence type="predicted"/>
<dbReference type="GeneID" id="19267653"/>
<protein>
    <submittedName>
        <fullName evidence="7">Uncharacterized protein</fullName>
    </submittedName>
</protein>
<evidence type="ECO:0000256" key="4">
    <source>
        <dbReference type="ARBA" id="ARBA00023125"/>
    </source>
</evidence>
<keyword evidence="2" id="KW-0862">Zinc</keyword>
<dbReference type="GO" id="GO:0003677">
    <property type="term" value="F:DNA binding"/>
    <property type="evidence" value="ECO:0007669"/>
    <property type="project" value="UniProtKB-KW"/>
</dbReference>
<dbReference type="HOGENOM" id="CLU_934168_0_0_1"/>
<evidence type="ECO:0000256" key="6">
    <source>
        <dbReference type="ARBA" id="ARBA00023242"/>
    </source>
</evidence>
<dbReference type="Proteomes" id="UP000030651">
    <property type="component" value="Unassembled WGS sequence"/>
</dbReference>
<dbReference type="GO" id="GO:0046872">
    <property type="term" value="F:metal ion binding"/>
    <property type="evidence" value="ECO:0007669"/>
    <property type="project" value="UniProtKB-KW"/>
</dbReference>
<keyword evidence="3" id="KW-0805">Transcription regulation</keyword>
<evidence type="ECO:0000313" key="8">
    <source>
        <dbReference type="Proteomes" id="UP000030651"/>
    </source>
</evidence>
<dbReference type="AlphaFoldDB" id="W3XEZ1"/>
<name>W3XEZ1_PESFW</name>
<evidence type="ECO:0000256" key="5">
    <source>
        <dbReference type="ARBA" id="ARBA00023163"/>
    </source>
</evidence>
<dbReference type="EMBL" id="KI912110">
    <property type="protein sequence ID" value="ETS84615.1"/>
    <property type="molecule type" value="Genomic_DNA"/>
</dbReference>
<keyword evidence="1" id="KW-0479">Metal-binding</keyword>
<keyword evidence="4" id="KW-0238">DNA-binding</keyword>
<dbReference type="OrthoDB" id="2593732at2759"/>
<reference evidence="8" key="1">
    <citation type="journal article" date="2015" name="BMC Genomics">
        <title>Genomic and transcriptomic analysis of the endophytic fungus Pestalotiopsis fici reveals its lifestyle and high potential for synthesis of natural products.</title>
        <authorList>
            <person name="Wang X."/>
            <person name="Zhang X."/>
            <person name="Liu L."/>
            <person name="Xiang M."/>
            <person name="Wang W."/>
            <person name="Sun X."/>
            <person name="Che Y."/>
            <person name="Guo L."/>
            <person name="Liu G."/>
            <person name="Guo L."/>
            <person name="Wang C."/>
            <person name="Yin W.B."/>
            <person name="Stadler M."/>
            <person name="Zhang X."/>
            <person name="Liu X."/>
        </authorList>
    </citation>
    <scope>NUCLEOTIDE SEQUENCE [LARGE SCALE GENOMIC DNA]</scope>
    <source>
        <strain evidence="8">W106-1 / CGMCC3.15140</strain>
    </source>
</reference>
<dbReference type="InterPro" id="IPR052360">
    <property type="entry name" value="Transcr_Regulatory_Proteins"/>
</dbReference>
<dbReference type="InParanoid" id="W3XEZ1"/>
<keyword evidence="6" id="KW-0539">Nucleus</keyword>
<evidence type="ECO:0000256" key="2">
    <source>
        <dbReference type="ARBA" id="ARBA00022833"/>
    </source>
</evidence>
<gene>
    <name evidence="7" type="ORF">PFICI_02640</name>
</gene>
<evidence type="ECO:0000256" key="3">
    <source>
        <dbReference type="ARBA" id="ARBA00023015"/>
    </source>
</evidence>
<keyword evidence="5" id="KW-0804">Transcription</keyword>
<organism evidence="7 8">
    <name type="scientific">Pestalotiopsis fici (strain W106-1 / CGMCC3.15140)</name>
    <dbReference type="NCBI Taxonomy" id="1229662"/>
    <lineage>
        <taxon>Eukaryota</taxon>
        <taxon>Fungi</taxon>
        <taxon>Dikarya</taxon>
        <taxon>Ascomycota</taxon>
        <taxon>Pezizomycotina</taxon>
        <taxon>Sordariomycetes</taxon>
        <taxon>Xylariomycetidae</taxon>
        <taxon>Amphisphaeriales</taxon>
        <taxon>Sporocadaceae</taxon>
        <taxon>Pestalotiopsis</taxon>
    </lineage>
</organism>
<dbReference type="PANTHER" id="PTHR36206">
    <property type="entry name" value="ASPERCRYPTIN BIOSYNTHESIS CLUSTER-SPECIFIC TRANSCRIPTION REGULATOR ATNN-RELATED"/>
    <property type="match status" value="1"/>
</dbReference>
<sequence length="298" mass="34209">MSPEQLDSITTLFSRLGMDISTLVDEPIVSQLILFGLPSTSRVMGESKPITSFENLGEARKELHRIEIAYDAYFEHMSQDQACWAAPNLDSVRWPWQRAHLVKGDQDIYRAICRRFTWWNKRFDLLQASKSCEWTPAEKEDFLILCILQKVWTVLLQGKHDVRSRFSDFNHADLEAIVEKAELFIQTRTLHHHVFAYDADIIPSLGLAGIFTEDSHLLGRIIKVLERLNRREGMWDSREMADILRAVLLAKQNHWLPRKISHGSAQSLLSDLLSFEIPLLSPTSSIAVWARSTLAEGN</sequence>
<dbReference type="RefSeq" id="XP_007829412.1">
    <property type="nucleotide sequence ID" value="XM_007831221.1"/>
</dbReference>
<accession>W3XEZ1</accession>
<evidence type="ECO:0000313" key="7">
    <source>
        <dbReference type="EMBL" id="ETS84615.1"/>
    </source>
</evidence>
<dbReference type="KEGG" id="pfy:PFICI_02640"/>
<keyword evidence="8" id="KW-1185">Reference proteome</keyword>